<evidence type="ECO:0000259" key="9">
    <source>
        <dbReference type="Pfam" id="PF12704"/>
    </source>
</evidence>
<comment type="similarity">
    <text evidence="6">Belongs to the ABC-4 integral membrane protein family.</text>
</comment>
<evidence type="ECO:0000256" key="3">
    <source>
        <dbReference type="ARBA" id="ARBA00022692"/>
    </source>
</evidence>
<evidence type="ECO:0000256" key="1">
    <source>
        <dbReference type="ARBA" id="ARBA00004651"/>
    </source>
</evidence>
<protein>
    <submittedName>
        <fullName evidence="10">Permease</fullName>
    </submittedName>
</protein>
<dbReference type="STRING" id="401053.AciPR4_3403"/>
<evidence type="ECO:0000256" key="5">
    <source>
        <dbReference type="ARBA" id="ARBA00023136"/>
    </source>
</evidence>
<feature type="transmembrane region" description="Helical" evidence="7">
    <location>
        <begin position="307"/>
        <end position="329"/>
    </location>
</feature>
<name>E8UXD3_TERSS</name>
<keyword evidence="5 7" id="KW-0472">Membrane</keyword>
<dbReference type="eggNOG" id="COG0577">
    <property type="taxonomic scope" value="Bacteria"/>
</dbReference>
<keyword evidence="4 7" id="KW-1133">Transmembrane helix</keyword>
<comment type="subcellular location">
    <subcellularLocation>
        <location evidence="1">Cell membrane</location>
        <topology evidence="1">Multi-pass membrane protein</topology>
    </subcellularLocation>
</comment>
<dbReference type="EMBL" id="CP002467">
    <property type="protein sequence ID" value="ADV84157.1"/>
    <property type="molecule type" value="Genomic_DNA"/>
</dbReference>
<dbReference type="GO" id="GO:0022857">
    <property type="term" value="F:transmembrane transporter activity"/>
    <property type="evidence" value="ECO:0007669"/>
    <property type="project" value="TreeGrafter"/>
</dbReference>
<feature type="transmembrane region" description="Helical" evidence="7">
    <location>
        <begin position="21"/>
        <end position="47"/>
    </location>
</feature>
<feature type="transmembrane region" description="Helical" evidence="7">
    <location>
        <begin position="763"/>
        <end position="787"/>
    </location>
</feature>
<evidence type="ECO:0000313" key="10">
    <source>
        <dbReference type="EMBL" id="ADV84157.1"/>
    </source>
</evidence>
<dbReference type="InterPro" id="IPR050250">
    <property type="entry name" value="Macrolide_Exporter_MacB"/>
</dbReference>
<feature type="domain" description="MacB-like periplasmic core" evidence="9">
    <location>
        <begin position="22"/>
        <end position="259"/>
    </location>
</feature>
<gene>
    <name evidence="10" type="ordered locus">AciPR4_3403</name>
</gene>
<dbReference type="Pfam" id="PF12704">
    <property type="entry name" value="MacB_PCD"/>
    <property type="match status" value="2"/>
</dbReference>
<feature type="transmembrane region" description="Helical" evidence="7">
    <location>
        <begin position="807"/>
        <end position="827"/>
    </location>
</feature>
<feature type="transmembrane region" description="Helical" evidence="7">
    <location>
        <begin position="447"/>
        <end position="470"/>
    </location>
</feature>
<keyword evidence="3 7" id="KW-0812">Transmembrane</keyword>
<dbReference type="InterPro" id="IPR025857">
    <property type="entry name" value="MacB_PCD"/>
</dbReference>
<feature type="transmembrane region" description="Helical" evidence="7">
    <location>
        <begin position="355"/>
        <end position="381"/>
    </location>
</feature>
<feature type="domain" description="MacB-like periplasmic core" evidence="9">
    <location>
        <begin position="460"/>
        <end position="647"/>
    </location>
</feature>
<dbReference type="HOGENOM" id="CLU_009433_0_0_0"/>
<sequence length="842" mass="89828">MSTLTQDVRYALRQLRKTPAFTITAILTLALGIGANAAIFTLVHAVLLQSLPVAEPSRLIRIGSKITCCVNSGAPDDGDNILFSTQTYQQLKQGVPEFEELAAIQAGFAYRPVIARRDGAQAEARSSMGEFVSGNYFQTFGLNPQAGRLLTEADDIAGAPIVAVMSYDTWQNQFSGDTSIIGGTFWINTKAVTVAGIAPKGFYGDRLSSTPPNFYLPIESMPVLANVGYVHDPETHWLDIIGRVKPGVALGPLQQKVSAIVKQSIADNKDFIGDKGKALLAKTHVGLAPGGAGIEEMKDQYASNLRILMTISALVLLIACANIANLLLVRGMGRKTEMSVRTALGAMRRRIIGQLLTESLILALLSGFAGLAVAFAGTQMLLRMVFNGANRLPIQASPSPIVLGFALLLSLVTGVVFGIAPAWIAAQAQPADALRSGTRATSTGASLLQKGLVVLQAGLSLVLLVGAGLFSQNLAKLQHKDLKLESHNRYIVHINPQTAGYMAPQLEALYRTIEDRFHAVPGVKKVGISTYTPMEDNNWGNYLQVQGQPTHGIGASFVKTNAEYFASVGTHLLAGRGFTMRDTAAAPTVTIINQKLAQQLFQNSSPLGQHIGPPKSPGDYEIVGVVEDTAYTDVKWENHGMYFVPMMQRPASDTGPADKDEGLYAGAIVLQTERPMDNVEALARRTLASINPNLSVVKFQTFNAQIADRFTDDRTIARLTMLFGGLALLLASVGLYGVTSYTVARRTSEIGIRMALGAERASVVAMILRSAMLQAGIGLAIGIPVALFCVRYVKSQLYNISSVDPSVLAGAVVTLALAAGLAGLIPARRAASTDPAQALRME</sequence>
<keyword evidence="11" id="KW-1185">Reference proteome</keyword>
<dbReference type="InterPro" id="IPR017800">
    <property type="entry name" value="ADOP"/>
</dbReference>
<dbReference type="RefSeq" id="WP_013569888.1">
    <property type="nucleotide sequence ID" value="NC_014963.1"/>
</dbReference>
<accession>E8UXD3</accession>
<organism evidence="10 11">
    <name type="scientific">Terriglobus saanensis (strain ATCC BAA-1853 / DSM 23119 / SP1PR4)</name>
    <dbReference type="NCBI Taxonomy" id="401053"/>
    <lineage>
        <taxon>Bacteria</taxon>
        <taxon>Pseudomonadati</taxon>
        <taxon>Acidobacteriota</taxon>
        <taxon>Terriglobia</taxon>
        <taxon>Terriglobales</taxon>
        <taxon>Acidobacteriaceae</taxon>
        <taxon>Terriglobus</taxon>
    </lineage>
</organism>
<feature type="transmembrane region" description="Helical" evidence="7">
    <location>
        <begin position="719"/>
        <end position="743"/>
    </location>
</feature>
<evidence type="ECO:0000256" key="6">
    <source>
        <dbReference type="ARBA" id="ARBA00038076"/>
    </source>
</evidence>
<dbReference type="Pfam" id="PF02687">
    <property type="entry name" value="FtsX"/>
    <property type="match status" value="2"/>
</dbReference>
<dbReference type="GO" id="GO:0005886">
    <property type="term" value="C:plasma membrane"/>
    <property type="evidence" value="ECO:0007669"/>
    <property type="project" value="UniProtKB-SubCell"/>
</dbReference>
<dbReference type="Proteomes" id="UP000006844">
    <property type="component" value="Chromosome"/>
</dbReference>
<evidence type="ECO:0000259" key="8">
    <source>
        <dbReference type="Pfam" id="PF02687"/>
    </source>
</evidence>
<evidence type="ECO:0000256" key="7">
    <source>
        <dbReference type="SAM" id="Phobius"/>
    </source>
</evidence>
<dbReference type="KEGG" id="tsa:AciPR4_3403"/>
<feature type="transmembrane region" description="Helical" evidence="7">
    <location>
        <begin position="401"/>
        <end position="426"/>
    </location>
</feature>
<evidence type="ECO:0000256" key="2">
    <source>
        <dbReference type="ARBA" id="ARBA00022475"/>
    </source>
</evidence>
<dbReference type="NCBIfam" id="TIGR03434">
    <property type="entry name" value="ADOP"/>
    <property type="match status" value="1"/>
</dbReference>
<dbReference type="OrthoDB" id="98656at2"/>
<dbReference type="InterPro" id="IPR003838">
    <property type="entry name" value="ABC3_permease_C"/>
</dbReference>
<proteinExistence type="inferred from homology"/>
<keyword evidence="2" id="KW-1003">Cell membrane</keyword>
<dbReference type="PANTHER" id="PTHR30572:SF4">
    <property type="entry name" value="ABC TRANSPORTER PERMEASE YTRF"/>
    <property type="match status" value="1"/>
</dbReference>
<reference evidence="10 11" key="1">
    <citation type="journal article" date="2012" name="Stand. Genomic Sci.">
        <title>Complete genome sequence of Terriglobus saanensis type strain SP1PR4(T), an Acidobacteria from tundra soil.</title>
        <authorList>
            <person name="Rawat S.R."/>
            <person name="Mannisto M.K."/>
            <person name="Starovoytov V."/>
            <person name="Goodwin L."/>
            <person name="Nolan M."/>
            <person name="Hauser L."/>
            <person name="Land M."/>
            <person name="Davenport K.W."/>
            <person name="Woyke T."/>
            <person name="Haggblom M.M."/>
        </authorList>
    </citation>
    <scope>NUCLEOTIDE SEQUENCE</scope>
    <source>
        <strain evidence="11">ATCC BAA-1853 / DSM 23119 / SP1PR4</strain>
    </source>
</reference>
<evidence type="ECO:0000313" key="11">
    <source>
        <dbReference type="Proteomes" id="UP000006844"/>
    </source>
</evidence>
<dbReference type="AlphaFoldDB" id="E8UXD3"/>
<feature type="domain" description="ABC3 transporter permease C-terminal" evidence="8">
    <location>
        <begin position="310"/>
        <end position="430"/>
    </location>
</feature>
<dbReference type="PANTHER" id="PTHR30572">
    <property type="entry name" value="MEMBRANE COMPONENT OF TRANSPORTER-RELATED"/>
    <property type="match status" value="1"/>
</dbReference>
<evidence type="ECO:0000256" key="4">
    <source>
        <dbReference type="ARBA" id="ARBA00022989"/>
    </source>
</evidence>
<feature type="domain" description="ABC3 transporter permease C-terminal" evidence="8">
    <location>
        <begin position="722"/>
        <end position="835"/>
    </location>
</feature>